<evidence type="ECO:0000313" key="2">
    <source>
        <dbReference type="EMBL" id="KAI9636798.1"/>
    </source>
</evidence>
<evidence type="ECO:0000313" key="3">
    <source>
        <dbReference type="Proteomes" id="UP001164286"/>
    </source>
</evidence>
<comment type="caution">
    <text evidence="2">The sequence shown here is derived from an EMBL/GenBank/DDBJ whole genome shotgun (WGS) entry which is preliminary data.</text>
</comment>
<name>A0AA38HA85_9TREE</name>
<organism evidence="2 3">
    <name type="scientific">Dioszegia hungarica</name>
    <dbReference type="NCBI Taxonomy" id="4972"/>
    <lineage>
        <taxon>Eukaryota</taxon>
        <taxon>Fungi</taxon>
        <taxon>Dikarya</taxon>
        <taxon>Basidiomycota</taxon>
        <taxon>Agaricomycotina</taxon>
        <taxon>Tremellomycetes</taxon>
        <taxon>Tremellales</taxon>
        <taxon>Bulleribasidiaceae</taxon>
        <taxon>Dioszegia</taxon>
    </lineage>
</organism>
<gene>
    <name evidence="2" type="ORF">MKK02DRAFT_26583</name>
</gene>
<feature type="transmembrane region" description="Helical" evidence="1">
    <location>
        <begin position="319"/>
        <end position="342"/>
    </location>
</feature>
<keyword evidence="1" id="KW-1133">Transmembrane helix</keyword>
<dbReference type="GeneID" id="77726421"/>
<dbReference type="Proteomes" id="UP001164286">
    <property type="component" value="Unassembled WGS sequence"/>
</dbReference>
<dbReference type="AlphaFoldDB" id="A0AA38HA85"/>
<proteinExistence type="predicted"/>
<dbReference type="RefSeq" id="XP_052946575.1">
    <property type="nucleotide sequence ID" value="XM_053087220.1"/>
</dbReference>
<keyword evidence="1" id="KW-0472">Membrane</keyword>
<keyword evidence="3" id="KW-1185">Reference proteome</keyword>
<evidence type="ECO:0000256" key="1">
    <source>
        <dbReference type="SAM" id="Phobius"/>
    </source>
</evidence>
<protein>
    <submittedName>
        <fullName evidence="2">Uncharacterized protein</fullName>
    </submittedName>
</protein>
<sequence>MNAERDISKARTQLRPQANITLIPSGISNDCNTLLQAINSDAALTSCVQPLITATASFNPLSGANLSTSDINWSLASMCKANTGCSDSVIRTWLSRFYASCSAELTNPTTYNAQVRELYDILYVVNPLKGAVCSIDSANQQYCVNQVIGVGKNSTGPSANKGAGSAVSGSVSGSATPTPGVAASVASAASAGSSLGAAISSESASLDAGSSQATLATVITPNATTYRSTNLPFLFLQPSFNADRLCTPCTREIMVAYIKWETAVPYALGLAQSPILGGQMDLWQSIDQTCGSTYVAAINAQVGQFVGISNSSSSARSVLAAPGGGIGSAVFGAAVLAGLAAYMV</sequence>
<dbReference type="EMBL" id="JAKWFO010000005">
    <property type="protein sequence ID" value="KAI9636798.1"/>
    <property type="molecule type" value="Genomic_DNA"/>
</dbReference>
<reference evidence="2" key="1">
    <citation type="journal article" date="2022" name="G3 (Bethesda)">
        <title>High quality genome of the basidiomycete yeast Dioszegia hungarica PDD-24b-2 isolated from cloud water.</title>
        <authorList>
            <person name="Jarrige D."/>
            <person name="Haridas S."/>
            <person name="Bleykasten-Grosshans C."/>
            <person name="Joly M."/>
            <person name="Nadalig T."/>
            <person name="Sancelme M."/>
            <person name="Vuilleumier S."/>
            <person name="Grigoriev I.V."/>
            <person name="Amato P."/>
            <person name="Bringel F."/>
        </authorList>
    </citation>
    <scope>NUCLEOTIDE SEQUENCE</scope>
    <source>
        <strain evidence="2">PDD-24b-2</strain>
    </source>
</reference>
<accession>A0AA38HA85</accession>
<keyword evidence="1" id="KW-0812">Transmembrane</keyword>